<dbReference type="Proteomes" id="UP000250462">
    <property type="component" value="Unassembled WGS sequence"/>
</dbReference>
<name>A0A329QYN2_9ACTN</name>
<accession>A0A329QYN2</accession>
<dbReference type="RefSeq" id="WP_112257309.1">
    <property type="nucleotide sequence ID" value="NZ_QMIG01000003.1"/>
</dbReference>
<dbReference type="EMBL" id="QMIG01000003">
    <property type="protein sequence ID" value="RAW17490.1"/>
    <property type="molecule type" value="Genomic_DNA"/>
</dbReference>
<comment type="caution">
    <text evidence="2">The sequence shown here is derived from an EMBL/GenBank/DDBJ whole genome shotgun (WGS) entry which is preliminary data.</text>
</comment>
<dbReference type="OrthoDB" id="5193120at2"/>
<evidence type="ECO:0000313" key="2">
    <source>
        <dbReference type="EMBL" id="RAW17490.1"/>
    </source>
</evidence>
<protein>
    <submittedName>
        <fullName evidence="2">Uncharacterized protein</fullName>
    </submittedName>
</protein>
<keyword evidence="3" id="KW-1185">Reference proteome</keyword>
<evidence type="ECO:0000313" key="3">
    <source>
        <dbReference type="Proteomes" id="UP000250462"/>
    </source>
</evidence>
<organism evidence="2 3">
    <name type="scientific">Phytoactinopolyspora halophila</name>
    <dbReference type="NCBI Taxonomy" id="1981511"/>
    <lineage>
        <taxon>Bacteria</taxon>
        <taxon>Bacillati</taxon>
        <taxon>Actinomycetota</taxon>
        <taxon>Actinomycetes</taxon>
        <taxon>Jiangellales</taxon>
        <taxon>Jiangellaceae</taxon>
        <taxon>Phytoactinopolyspora</taxon>
    </lineage>
</organism>
<feature type="compositionally biased region" description="Basic and acidic residues" evidence="1">
    <location>
        <begin position="1"/>
        <end position="34"/>
    </location>
</feature>
<dbReference type="AlphaFoldDB" id="A0A329QYN2"/>
<feature type="region of interest" description="Disordered" evidence="1">
    <location>
        <begin position="1"/>
        <end position="77"/>
    </location>
</feature>
<proteinExistence type="predicted"/>
<evidence type="ECO:0000256" key="1">
    <source>
        <dbReference type="SAM" id="MobiDB-lite"/>
    </source>
</evidence>
<gene>
    <name evidence="2" type="ORF">DPM12_05650</name>
</gene>
<sequence length="77" mass="8818">MTDDRRTKQDVTPGEDPREIDRERHTEQALHDQEAQDAMLHRQRRTQGGMGVSSDSPGHDLEELDDAPDVPKNRKQS</sequence>
<reference evidence="2 3" key="1">
    <citation type="submission" date="2018-06" db="EMBL/GenBank/DDBJ databases">
        <title>Phytoactinopolyspora halophila sp. nov., a novel halophilic actinomycete isolated from a saline soil in China.</title>
        <authorList>
            <person name="Tang S.-K."/>
        </authorList>
    </citation>
    <scope>NUCLEOTIDE SEQUENCE [LARGE SCALE GENOMIC DNA]</scope>
    <source>
        <strain evidence="2 3">YIM 96934</strain>
    </source>
</reference>